<dbReference type="Proteomes" id="UP000481252">
    <property type="component" value="Unassembled WGS sequence"/>
</dbReference>
<reference evidence="7 8" key="1">
    <citation type="submission" date="2020-02" db="EMBL/GenBank/DDBJ databases">
        <title>Genome sequence of the type strain CGMCC 1.15528 of Mesorhizobium zhangyense.</title>
        <authorList>
            <person name="Gao J."/>
            <person name="Sun J."/>
        </authorList>
    </citation>
    <scope>NUCLEOTIDE SEQUENCE [LARGE SCALE GENOMIC DNA]</scope>
    <source>
        <strain evidence="7 8">CGMCC 1.15528</strain>
    </source>
</reference>
<dbReference type="SUPFAM" id="SSF46955">
    <property type="entry name" value="Putative DNA-binding domain"/>
    <property type="match status" value="1"/>
</dbReference>
<keyword evidence="8" id="KW-1185">Reference proteome</keyword>
<feature type="region of interest" description="Disordered" evidence="5">
    <location>
        <begin position="131"/>
        <end position="155"/>
    </location>
</feature>
<dbReference type="InterPro" id="IPR047057">
    <property type="entry name" value="MerR_fam"/>
</dbReference>
<feature type="compositionally biased region" description="Basic residues" evidence="5">
    <location>
        <begin position="146"/>
        <end position="155"/>
    </location>
</feature>
<organism evidence="7 8">
    <name type="scientific">Mesorhizobium zhangyense</name>
    <dbReference type="NCBI Taxonomy" id="1776730"/>
    <lineage>
        <taxon>Bacteria</taxon>
        <taxon>Pseudomonadati</taxon>
        <taxon>Pseudomonadota</taxon>
        <taxon>Alphaproteobacteria</taxon>
        <taxon>Hyphomicrobiales</taxon>
        <taxon>Phyllobacteriaceae</taxon>
        <taxon>Mesorhizobium</taxon>
    </lineage>
</organism>
<dbReference type="Gene3D" id="1.10.1660.10">
    <property type="match status" value="1"/>
</dbReference>
<keyword evidence="3" id="KW-0804">Transcription</keyword>
<dbReference type="CDD" id="cd04781">
    <property type="entry name" value="HTH_MerR-like_sg6"/>
    <property type="match status" value="1"/>
</dbReference>
<feature type="coiled-coil region" evidence="4">
    <location>
        <begin position="79"/>
        <end position="106"/>
    </location>
</feature>
<evidence type="ECO:0000259" key="6">
    <source>
        <dbReference type="PROSITE" id="PS50937"/>
    </source>
</evidence>
<dbReference type="Pfam" id="PF09278">
    <property type="entry name" value="MerR-DNA-bind"/>
    <property type="match status" value="1"/>
</dbReference>
<gene>
    <name evidence="7" type="ORF">G6N74_18340</name>
</gene>
<dbReference type="InterPro" id="IPR000551">
    <property type="entry name" value="MerR-type_HTH_dom"/>
</dbReference>
<name>A0A7C9R8W4_9HYPH</name>
<dbReference type="InterPro" id="IPR015358">
    <property type="entry name" value="Tscrpt_reg_MerR_DNA-bd"/>
</dbReference>
<evidence type="ECO:0000256" key="4">
    <source>
        <dbReference type="SAM" id="Coils"/>
    </source>
</evidence>
<evidence type="ECO:0000313" key="7">
    <source>
        <dbReference type="EMBL" id="NGN43034.1"/>
    </source>
</evidence>
<sequence>MKFLDIGKVAEHSGVPPSTLRYYEEIGLIRSLWRHGLRRQFDGDVLLKLSLISLGKAAGFSLTEIAGMFGRDGRPDIPRAQLHARADELERQILDLRMLRDALRHVADCPASTHLECPSFRKLLKSTTRSRAVDHSRSHAATTAVTRKRSVRGPL</sequence>
<evidence type="ECO:0000256" key="5">
    <source>
        <dbReference type="SAM" id="MobiDB-lite"/>
    </source>
</evidence>
<dbReference type="Pfam" id="PF00376">
    <property type="entry name" value="MerR"/>
    <property type="match status" value="1"/>
</dbReference>
<dbReference type="RefSeq" id="WP_165119392.1">
    <property type="nucleotide sequence ID" value="NZ_JAAKZG010000007.1"/>
</dbReference>
<dbReference type="GO" id="GO:0003677">
    <property type="term" value="F:DNA binding"/>
    <property type="evidence" value="ECO:0007669"/>
    <property type="project" value="UniProtKB-KW"/>
</dbReference>
<keyword evidence="1" id="KW-0805">Transcription regulation</keyword>
<dbReference type="PROSITE" id="PS50937">
    <property type="entry name" value="HTH_MERR_2"/>
    <property type="match status" value="1"/>
</dbReference>
<evidence type="ECO:0000256" key="3">
    <source>
        <dbReference type="ARBA" id="ARBA00023163"/>
    </source>
</evidence>
<comment type="caution">
    <text evidence="7">The sequence shown here is derived from an EMBL/GenBank/DDBJ whole genome shotgun (WGS) entry which is preliminary data.</text>
</comment>
<keyword evidence="2" id="KW-0238">DNA-binding</keyword>
<dbReference type="GO" id="GO:0003700">
    <property type="term" value="F:DNA-binding transcription factor activity"/>
    <property type="evidence" value="ECO:0007669"/>
    <property type="project" value="InterPro"/>
</dbReference>
<dbReference type="AlphaFoldDB" id="A0A7C9R8W4"/>
<evidence type="ECO:0000256" key="2">
    <source>
        <dbReference type="ARBA" id="ARBA00023125"/>
    </source>
</evidence>
<protein>
    <submittedName>
        <fullName evidence="7">Helix-turn-helix domain-containing protein</fullName>
    </submittedName>
</protein>
<dbReference type="SMART" id="SM00422">
    <property type="entry name" value="HTH_MERR"/>
    <property type="match status" value="1"/>
</dbReference>
<evidence type="ECO:0000256" key="1">
    <source>
        <dbReference type="ARBA" id="ARBA00023015"/>
    </source>
</evidence>
<dbReference type="EMBL" id="JAAKZG010000007">
    <property type="protein sequence ID" value="NGN43034.1"/>
    <property type="molecule type" value="Genomic_DNA"/>
</dbReference>
<dbReference type="InterPro" id="IPR009061">
    <property type="entry name" value="DNA-bd_dom_put_sf"/>
</dbReference>
<accession>A0A7C9R8W4</accession>
<dbReference type="PANTHER" id="PTHR30204">
    <property type="entry name" value="REDOX-CYCLING DRUG-SENSING TRANSCRIPTIONAL ACTIVATOR SOXR"/>
    <property type="match status" value="1"/>
</dbReference>
<dbReference type="PANTHER" id="PTHR30204:SF97">
    <property type="entry name" value="MERR FAMILY REGULATORY PROTEIN"/>
    <property type="match status" value="1"/>
</dbReference>
<proteinExistence type="predicted"/>
<keyword evidence="4" id="KW-0175">Coiled coil</keyword>
<evidence type="ECO:0000313" key="8">
    <source>
        <dbReference type="Proteomes" id="UP000481252"/>
    </source>
</evidence>
<feature type="domain" description="HTH merR-type" evidence="6">
    <location>
        <begin position="1"/>
        <end position="71"/>
    </location>
</feature>